<evidence type="ECO:0000256" key="3">
    <source>
        <dbReference type="ARBA" id="ARBA00022801"/>
    </source>
</evidence>
<dbReference type="InterPro" id="IPR027417">
    <property type="entry name" value="P-loop_NTPase"/>
</dbReference>
<feature type="domain" description="DNA2/NAM7 helicase helicase" evidence="7">
    <location>
        <begin position="193"/>
        <end position="401"/>
    </location>
</feature>
<dbReference type="SUPFAM" id="SSF52540">
    <property type="entry name" value="P-loop containing nucleoside triphosphate hydrolases"/>
    <property type="match status" value="1"/>
</dbReference>
<dbReference type="FunFam" id="3.40.50.300:FF:000326">
    <property type="entry name" value="P-loop containing nucleoside triphosphate hydrolase"/>
    <property type="match status" value="1"/>
</dbReference>
<gene>
    <name evidence="9" type="ORF">QVN81_01650</name>
    <name evidence="10" type="ORF">QVN84_01640</name>
</gene>
<organism evidence="10 12">
    <name type="scientific">Leyella lascolaii</name>
    <dbReference type="NCBI Taxonomy" id="1776379"/>
    <lineage>
        <taxon>Bacteria</taxon>
        <taxon>Pseudomonadati</taxon>
        <taxon>Bacteroidota</taxon>
        <taxon>Bacteroidia</taxon>
        <taxon>Bacteroidales</taxon>
        <taxon>Prevotellaceae</taxon>
        <taxon>Leyella</taxon>
    </lineage>
</organism>
<comment type="similarity">
    <text evidence="1">Belongs to the DNA2/NAM7 helicase family.</text>
</comment>
<evidence type="ECO:0000256" key="5">
    <source>
        <dbReference type="ARBA" id="ARBA00022840"/>
    </source>
</evidence>
<dbReference type="GO" id="GO:0005694">
    <property type="term" value="C:chromosome"/>
    <property type="evidence" value="ECO:0007669"/>
    <property type="project" value="UniProtKB-ARBA"/>
</dbReference>
<evidence type="ECO:0000259" key="7">
    <source>
        <dbReference type="Pfam" id="PF13086"/>
    </source>
</evidence>
<evidence type="ECO:0000259" key="8">
    <source>
        <dbReference type="Pfam" id="PF13087"/>
    </source>
</evidence>
<dbReference type="Pfam" id="PF13086">
    <property type="entry name" value="AAA_11"/>
    <property type="match status" value="1"/>
</dbReference>
<evidence type="ECO:0000256" key="6">
    <source>
        <dbReference type="SAM" id="MobiDB-lite"/>
    </source>
</evidence>
<feature type="region of interest" description="Disordered" evidence="6">
    <location>
        <begin position="641"/>
        <end position="661"/>
    </location>
</feature>
<dbReference type="Gene3D" id="3.40.50.300">
    <property type="entry name" value="P-loop containing nucleotide triphosphate hydrolases"/>
    <property type="match status" value="2"/>
</dbReference>
<dbReference type="GO" id="GO:0005524">
    <property type="term" value="F:ATP binding"/>
    <property type="evidence" value="ECO:0007669"/>
    <property type="project" value="UniProtKB-KW"/>
</dbReference>
<dbReference type="Proteomes" id="UP001168478">
    <property type="component" value="Unassembled WGS sequence"/>
</dbReference>
<dbReference type="Gene3D" id="2.40.30.270">
    <property type="match status" value="1"/>
</dbReference>
<proteinExistence type="inferred from homology"/>
<name>A0AAW7JEC4_9BACT</name>
<dbReference type="CDD" id="cd18808">
    <property type="entry name" value="SF1_C_Upf1"/>
    <property type="match status" value="1"/>
</dbReference>
<evidence type="ECO:0000313" key="11">
    <source>
        <dbReference type="Proteomes" id="UP001167831"/>
    </source>
</evidence>
<evidence type="ECO:0000256" key="2">
    <source>
        <dbReference type="ARBA" id="ARBA00022741"/>
    </source>
</evidence>
<protein>
    <submittedName>
        <fullName evidence="10">AAA domain-containing protein</fullName>
    </submittedName>
</protein>
<dbReference type="Pfam" id="PF13087">
    <property type="entry name" value="AAA_12"/>
    <property type="match status" value="1"/>
</dbReference>
<dbReference type="InterPro" id="IPR041679">
    <property type="entry name" value="DNA2/NAM7-like_C"/>
</dbReference>
<evidence type="ECO:0000313" key="12">
    <source>
        <dbReference type="Proteomes" id="UP001168478"/>
    </source>
</evidence>
<dbReference type="GO" id="GO:0016787">
    <property type="term" value="F:hydrolase activity"/>
    <property type="evidence" value="ECO:0007669"/>
    <property type="project" value="UniProtKB-KW"/>
</dbReference>
<keyword evidence="5" id="KW-0067">ATP-binding</keyword>
<evidence type="ECO:0000256" key="4">
    <source>
        <dbReference type="ARBA" id="ARBA00022806"/>
    </source>
</evidence>
<dbReference type="AlphaFoldDB" id="A0AAW7JEC4"/>
<evidence type="ECO:0000313" key="10">
    <source>
        <dbReference type="EMBL" id="MDN0024228.1"/>
    </source>
</evidence>
<dbReference type="EMBL" id="JAUEIE010000001">
    <property type="protein sequence ID" value="MDN0021732.1"/>
    <property type="molecule type" value="Genomic_DNA"/>
</dbReference>
<dbReference type="InterPro" id="IPR047187">
    <property type="entry name" value="SF1_C_Upf1"/>
</dbReference>
<dbReference type="CDD" id="cd18044">
    <property type="entry name" value="DEXXQc_SMUBP2"/>
    <property type="match status" value="1"/>
</dbReference>
<comment type="caution">
    <text evidence="10">The sequence shown here is derived from an EMBL/GenBank/DDBJ whole genome shotgun (WGS) entry which is preliminary data.</text>
</comment>
<dbReference type="RefSeq" id="WP_289824519.1">
    <property type="nucleotide sequence ID" value="NZ_JAUEIE010000001.1"/>
</dbReference>
<feature type="domain" description="DNA2/NAM7 helicase-like C-terminal" evidence="8">
    <location>
        <begin position="410"/>
        <end position="607"/>
    </location>
</feature>
<dbReference type="InterPro" id="IPR050534">
    <property type="entry name" value="Coronavir_polyprotein_1ab"/>
</dbReference>
<keyword evidence="4" id="KW-0347">Helicase</keyword>
<dbReference type="InterPro" id="IPR041677">
    <property type="entry name" value="DNA2/NAM7_AAA_11"/>
</dbReference>
<sequence length="661" mass="75250">MDNQSPIQALTRQRMLLQVEYACEKENFRRQTEAFVIMRKVRRGDAWYPVRTGRTYYNSLNQEVIEIIRQDGSDIEHNFEYGRPVCFFTMSTGAGGEEKSIRYLSFTATVSYAEADRMVVVMPSASHILELQRMENPLGVQLSFDETSYRLMFEALDRVTGARSGRLAYLRDLFYSEAKAARFTFAPTRFPWLNPSQEHAVNEMLAAKDVMVVHGPPGTGKTTTLVEGIYETLRRENQVLVCAQSNMAVDWISEKLTDRGLNVLRIGNPTRVNDKMLSFTYERRFEAHPDYPQLWSIRNAIRQLRAHRRRGEDFHQKLDRLRARAVELELRINNSLFGEARVIASTLTGSASRLLEGMKFGTLFIDEAAQALEAACWIAIRRASRVVLAGDHCQLPPTVKSIAALKGGLGTTLMERIVESKPEAVTLLTVQYRMNEDIMRFSNEWFYQGRITSAPQIKNRGILDFDCPMTWIDTSALEGKEEFVGENFGRINRGEAELTVTVLTSYFNKIGRRRLLEESIDVGVISPYRAQVQYLRRLIRKDAFFKPYRHLITVNTVDGFQGQERDVILISLVRANGEGQIGFLRDLRRMNVAMTRARMKLIILGDTSTMTRHPFYNKLYRHIMNTGRAYGGAGVITVGGDSHNDGGADTTDNGTDETETT</sequence>
<dbReference type="EMBL" id="JAUEIF010000001">
    <property type="protein sequence ID" value="MDN0024228.1"/>
    <property type="molecule type" value="Genomic_DNA"/>
</dbReference>
<keyword evidence="3" id="KW-0378">Hydrolase</keyword>
<evidence type="ECO:0000256" key="1">
    <source>
        <dbReference type="ARBA" id="ARBA00007913"/>
    </source>
</evidence>
<evidence type="ECO:0000313" key="9">
    <source>
        <dbReference type="EMBL" id="MDN0021732.1"/>
    </source>
</evidence>
<dbReference type="PANTHER" id="PTHR43788">
    <property type="entry name" value="DNA2/NAM7 HELICASE FAMILY MEMBER"/>
    <property type="match status" value="1"/>
</dbReference>
<keyword evidence="2" id="KW-0547">Nucleotide-binding</keyword>
<dbReference type="Proteomes" id="UP001167831">
    <property type="component" value="Unassembled WGS sequence"/>
</dbReference>
<reference evidence="10" key="1">
    <citation type="submission" date="2023-06" db="EMBL/GenBank/DDBJ databases">
        <authorList>
            <person name="Zeman M."/>
            <person name="Kubasova T."/>
            <person name="Jahodarova E."/>
            <person name="Nykrynova M."/>
            <person name="Rychlik I."/>
        </authorList>
    </citation>
    <scope>NUCLEOTIDE SEQUENCE</scope>
    <source>
        <strain evidence="10">ET15</strain>
        <strain evidence="9">ET37</strain>
    </source>
</reference>
<accession>A0AAW7JEC4</accession>
<dbReference type="GO" id="GO:0043139">
    <property type="term" value="F:5'-3' DNA helicase activity"/>
    <property type="evidence" value="ECO:0007669"/>
    <property type="project" value="TreeGrafter"/>
</dbReference>
<dbReference type="PANTHER" id="PTHR43788:SF8">
    <property type="entry name" value="DNA-BINDING PROTEIN SMUBP-2"/>
    <property type="match status" value="1"/>
</dbReference>
<reference evidence="10" key="2">
    <citation type="submission" date="2023-08" db="EMBL/GenBank/DDBJ databases">
        <title>Identification and characterization of horizontal gene transfer across gut microbiota members of farm animals based on homology search.</title>
        <authorList>
            <person name="Schwarzerova J."/>
            <person name="Nykrynova M."/>
            <person name="Jureckova K."/>
            <person name="Cejkova D."/>
            <person name="Rychlik I."/>
        </authorList>
    </citation>
    <scope>NUCLEOTIDE SEQUENCE</scope>
    <source>
        <strain evidence="10">ET15</strain>
        <strain evidence="9">ET37</strain>
    </source>
</reference>
<keyword evidence="11" id="KW-1185">Reference proteome</keyword>